<protein>
    <submittedName>
        <fullName evidence="1">Uncharacterized protein</fullName>
    </submittedName>
</protein>
<sequence>MPNLGYVSLPSPETSPRLAQHESFDLSNPHHRRALGAFDEETCRYFLRTIGAEIVPCYPFSFGMEEVYSRILETYGTRRACDVISVLEELLEDETSAGGQGDDGDVFRSWRHGWRYRNIDSLNPFIPKVGKFVLLPATRRDIRQAKKENFLELSLNGGLNTLSDSLTVNFPDDLLESASPKSRLAGSLSSELPMIAIPRQRSRNALAAENRDARIIEGTIFSRKGAAKRLSSLPWVPPLVAPRSISRSSWLHELRGVFRTDSVVKVRVCSKEV</sequence>
<accession>A0A072P112</accession>
<gene>
    <name evidence="1" type="ORF">A1O9_10332</name>
</gene>
<evidence type="ECO:0000313" key="2">
    <source>
        <dbReference type="Proteomes" id="UP000027920"/>
    </source>
</evidence>
<dbReference type="VEuPathDB" id="FungiDB:A1O9_10332"/>
<proteinExistence type="predicted"/>
<name>A0A072P112_9EURO</name>
<keyword evidence="2" id="KW-1185">Reference proteome</keyword>
<reference evidence="1 2" key="1">
    <citation type="submission" date="2013-03" db="EMBL/GenBank/DDBJ databases">
        <title>The Genome Sequence of Exophiala aquamarina CBS 119918.</title>
        <authorList>
            <consortium name="The Broad Institute Genomics Platform"/>
            <person name="Cuomo C."/>
            <person name="de Hoog S."/>
            <person name="Gorbushina A."/>
            <person name="Walker B."/>
            <person name="Young S.K."/>
            <person name="Zeng Q."/>
            <person name="Gargeya S."/>
            <person name="Fitzgerald M."/>
            <person name="Haas B."/>
            <person name="Abouelleil A."/>
            <person name="Allen A.W."/>
            <person name="Alvarado L."/>
            <person name="Arachchi H.M."/>
            <person name="Berlin A.M."/>
            <person name="Chapman S.B."/>
            <person name="Gainer-Dewar J."/>
            <person name="Goldberg J."/>
            <person name="Griggs A."/>
            <person name="Gujja S."/>
            <person name="Hansen M."/>
            <person name="Howarth C."/>
            <person name="Imamovic A."/>
            <person name="Ireland A."/>
            <person name="Larimer J."/>
            <person name="McCowan C."/>
            <person name="Murphy C."/>
            <person name="Pearson M."/>
            <person name="Poon T.W."/>
            <person name="Priest M."/>
            <person name="Roberts A."/>
            <person name="Saif S."/>
            <person name="Shea T."/>
            <person name="Sisk P."/>
            <person name="Sykes S."/>
            <person name="Wortman J."/>
            <person name="Nusbaum C."/>
            <person name="Birren B."/>
        </authorList>
    </citation>
    <scope>NUCLEOTIDE SEQUENCE [LARGE SCALE GENOMIC DNA]</scope>
    <source>
        <strain evidence="1 2">CBS 119918</strain>
    </source>
</reference>
<organism evidence="1 2">
    <name type="scientific">Exophiala aquamarina CBS 119918</name>
    <dbReference type="NCBI Taxonomy" id="1182545"/>
    <lineage>
        <taxon>Eukaryota</taxon>
        <taxon>Fungi</taxon>
        <taxon>Dikarya</taxon>
        <taxon>Ascomycota</taxon>
        <taxon>Pezizomycotina</taxon>
        <taxon>Eurotiomycetes</taxon>
        <taxon>Chaetothyriomycetidae</taxon>
        <taxon>Chaetothyriales</taxon>
        <taxon>Herpotrichiellaceae</taxon>
        <taxon>Exophiala</taxon>
    </lineage>
</organism>
<dbReference type="Proteomes" id="UP000027920">
    <property type="component" value="Unassembled WGS sequence"/>
</dbReference>
<dbReference type="OrthoDB" id="5229017at2759"/>
<dbReference type="GeneID" id="25285236"/>
<dbReference type="AlphaFoldDB" id="A0A072P112"/>
<dbReference type="EMBL" id="AMGV01000013">
    <property type="protein sequence ID" value="KEF53357.1"/>
    <property type="molecule type" value="Genomic_DNA"/>
</dbReference>
<dbReference type="HOGENOM" id="CLU_1019537_0_0_1"/>
<evidence type="ECO:0000313" key="1">
    <source>
        <dbReference type="EMBL" id="KEF53357.1"/>
    </source>
</evidence>
<dbReference type="RefSeq" id="XP_013255947.1">
    <property type="nucleotide sequence ID" value="XM_013400493.1"/>
</dbReference>
<comment type="caution">
    <text evidence="1">The sequence shown here is derived from an EMBL/GenBank/DDBJ whole genome shotgun (WGS) entry which is preliminary data.</text>
</comment>